<dbReference type="EMBL" id="CP010904">
    <property type="protein sequence ID" value="AKJ63394.1"/>
    <property type="molecule type" value="Genomic_DNA"/>
</dbReference>
<dbReference type="KEGG" id="vbl:L21SP4_00108"/>
<dbReference type="AlphaFoldDB" id="A0A0G3EGY7"/>
<dbReference type="InterPro" id="IPR011335">
    <property type="entry name" value="Restrct_endonuc-II-like"/>
</dbReference>
<keyword evidence="4" id="KW-1185">Reference proteome</keyword>
<dbReference type="NCBIfam" id="NF009154">
    <property type="entry name" value="PRK12497.3-3"/>
    <property type="match status" value="1"/>
</dbReference>
<dbReference type="Pfam" id="PF02021">
    <property type="entry name" value="UPF0102"/>
    <property type="match status" value="1"/>
</dbReference>
<gene>
    <name evidence="3" type="ORF">L21SP4_00108</name>
</gene>
<comment type="similarity">
    <text evidence="1 2">Belongs to the UPF0102 family.</text>
</comment>
<dbReference type="Proteomes" id="UP000035268">
    <property type="component" value="Chromosome"/>
</dbReference>
<dbReference type="PANTHER" id="PTHR34039:SF1">
    <property type="entry name" value="UPF0102 PROTEIN YRAN"/>
    <property type="match status" value="1"/>
</dbReference>
<dbReference type="PANTHER" id="PTHR34039">
    <property type="entry name" value="UPF0102 PROTEIN YRAN"/>
    <property type="match status" value="1"/>
</dbReference>
<dbReference type="Gene3D" id="3.40.1350.10">
    <property type="match status" value="1"/>
</dbReference>
<reference evidence="3 4" key="2">
    <citation type="journal article" date="2016" name="ISME J.">
        <title>Characterization of the first cultured representative of Verrucomicrobia subdivision 5 indicates the proposal of a novel phylum.</title>
        <authorList>
            <person name="Spring S."/>
            <person name="Bunk B."/>
            <person name="Sproer C."/>
            <person name="Schumann P."/>
            <person name="Rohde M."/>
            <person name="Tindall B.J."/>
            <person name="Klenk H.P."/>
        </authorList>
    </citation>
    <scope>NUCLEOTIDE SEQUENCE [LARGE SCALE GENOMIC DNA]</scope>
    <source>
        <strain evidence="3 4">L21-Fru-AB</strain>
    </source>
</reference>
<dbReference type="InterPro" id="IPR003509">
    <property type="entry name" value="UPF0102_YraN-like"/>
</dbReference>
<dbReference type="RefSeq" id="WP_052880831.1">
    <property type="nucleotide sequence ID" value="NZ_CP010904.1"/>
</dbReference>
<dbReference type="STRING" id="1307763.L21SP4_00108"/>
<dbReference type="OrthoDB" id="9802516at2"/>
<organism evidence="3 4">
    <name type="scientific">Kiritimatiella glycovorans</name>
    <dbReference type="NCBI Taxonomy" id="1307763"/>
    <lineage>
        <taxon>Bacteria</taxon>
        <taxon>Pseudomonadati</taxon>
        <taxon>Kiritimatiellota</taxon>
        <taxon>Kiritimatiellia</taxon>
        <taxon>Kiritimatiellales</taxon>
        <taxon>Kiritimatiellaceae</taxon>
        <taxon>Kiritimatiella</taxon>
    </lineage>
</organism>
<dbReference type="GO" id="GO:0003676">
    <property type="term" value="F:nucleic acid binding"/>
    <property type="evidence" value="ECO:0007669"/>
    <property type="project" value="InterPro"/>
</dbReference>
<sequence>MFARREPEHLRTGRWGERRAAKWLRRRGYRICGRRVRAGRRGELDIVARDGETLVFVEVKTRRSRGPARPAASVNRRKRRTLRRAALSYLKRMRPPPRYFRFDVIEVIGPRGTRRPEIRHIRGALSLRNDQKTWW</sequence>
<reference evidence="4" key="1">
    <citation type="submission" date="2015-02" db="EMBL/GenBank/DDBJ databases">
        <title>Description and complete genome sequence of the first cultured representative of the subdivision 5 of the Verrucomicrobia phylum.</title>
        <authorList>
            <person name="Spring S."/>
            <person name="Bunk B."/>
            <person name="Sproer C."/>
            <person name="Klenk H.-P."/>
        </authorList>
    </citation>
    <scope>NUCLEOTIDE SEQUENCE [LARGE SCALE GENOMIC DNA]</scope>
    <source>
        <strain evidence="4">L21-Fru-AB</strain>
    </source>
</reference>
<evidence type="ECO:0000313" key="3">
    <source>
        <dbReference type="EMBL" id="AKJ63394.1"/>
    </source>
</evidence>
<protein>
    <recommendedName>
        <fullName evidence="2">UPF0102 protein L21SP4_00108</fullName>
    </recommendedName>
</protein>
<proteinExistence type="inferred from homology"/>
<evidence type="ECO:0000256" key="1">
    <source>
        <dbReference type="ARBA" id="ARBA00006738"/>
    </source>
</evidence>
<name>A0A0G3EGY7_9BACT</name>
<accession>A0A0G3EGY7</accession>
<dbReference type="SUPFAM" id="SSF52980">
    <property type="entry name" value="Restriction endonuclease-like"/>
    <property type="match status" value="1"/>
</dbReference>
<evidence type="ECO:0000313" key="4">
    <source>
        <dbReference type="Proteomes" id="UP000035268"/>
    </source>
</evidence>
<dbReference type="HAMAP" id="MF_00048">
    <property type="entry name" value="UPF0102"/>
    <property type="match status" value="1"/>
</dbReference>
<evidence type="ECO:0000256" key="2">
    <source>
        <dbReference type="HAMAP-Rule" id="MF_00048"/>
    </source>
</evidence>
<dbReference type="InterPro" id="IPR011856">
    <property type="entry name" value="tRNA_endonuc-like_dom_sf"/>
</dbReference>